<dbReference type="Proteomes" id="UP001472677">
    <property type="component" value="Unassembled WGS sequence"/>
</dbReference>
<feature type="region of interest" description="Disordered" evidence="1">
    <location>
        <begin position="1"/>
        <end position="32"/>
    </location>
</feature>
<sequence length="79" mass="8703">MVLRPEDAKTKDIAGPNLVQTGRSGKVLPPNSNTIAMASPRLSCRSNDRQARDWCNHFQMPLQVQGTRNFTIGAFLCAC</sequence>
<evidence type="ECO:0000313" key="3">
    <source>
        <dbReference type="Proteomes" id="UP001472677"/>
    </source>
</evidence>
<name>A0ABR2EUM1_9ROSI</name>
<accession>A0ABR2EUM1</accession>
<feature type="compositionally biased region" description="Basic and acidic residues" evidence="1">
    <location>
        <begin position="1"/>
        <end position="12"/>
    </location>
</feature>
<dbReference type="EMBL" id="JBBPBM010000010">
    <property type="protein sequence ID" value="KAK8565734.1"/>
    <property type="molecule type" value="Genomic_DNA"/>
</dbReference>
<evidence type="ECO:0000313" key="2">
    <source>
        <dbReference type="EMBL" id="KAK8565734.1"/>
    </source>
</evidence>
<reference evidence="2 3" key="1">
    <citation type="journal article" date="2024" name="G3 (Bethesda)">
        <title>Genome assembly of Hibiscus sabdariffa L. provides insights into metabolisms of medicinal natural products.</title>
        <authorList>
            <person name="Kim T."/>
        </authorList>
    </citation>
    <scope>NUCLEOTIDE SEQUENCE [LARGE SCALE GENOMIC DNA]</scope>
    <source>
        <strain evidence="2">TK-2024</strain>
        <tissue evidence="2">Old leaves</tissue>
    </source>
</reference>
<keyword evidence="3" id="KW-1185">Reference proteome</keyword>
<evidence type="ECO:0000256" key="1">
    <source>
        <dbReference type="SAM" id="MobiDB-lite"/>
    </source>
</evidence>
<organism evidence="2 3">
    <name type="scientific">Hibiscus sabdariffa</name>
    <name type="common">roselle</name>
    <dbReference type="NCBI Taxonomy" id="183260"/>
    <lineage>
        <taxon>Eukaryota</taxon>
        <taxon>Viridiplantae</taxon>
        <taxon>Streptophyta</taxon>
        <taxon>Embryophyta</taxon>
        <taxon>Tracheophyta</taxon>
        <taxon>Spermatophyta</taxon>
        <taxon>Magnoliopsida</taxon>
        <taxon>eudicotyledons</taxon>
        <taxon>Gunneridae</taxon>
        <taxon>Pentapetalae</taxon>
        <taxon>rosids</taxon>
        <taxon>malvids</taxon>
        <taxon>Malvales</taxon>
        <taxon>Malvaceae</taxon>
        <taxon>Malvoideae</taxon>
        <taxon>Hibiscus</taxon>
    </lineage>
</organism>
<comment type="caution">
    <text evidence="2">The sequence shown here is derived from an EMBL/GenBank/DDBJ whole genome shotgun (WGS) entry which is preliminary data.</text>
</comment>
<gene>
    <name evidence="2" type="ORF">V6N12_059288</name>
</gene>
<proteinExistence type="predicted"/>
<protein>
    <submittedName>
        <fullName evidence="2">Uncharacterized protein</fullName>
    </submittedName>
</protein>